<proteinExistence type="predicted"/>
<dbReference type="EMBL" id="BK032629">
    <property type="protein sequence ID" value="DAF52132.1"/>
    <property type="molecule type" value="Genomic_DNA"/>
</dbReference>
<organism evidence="1">
    <name type="scientific">Myoviridae sp. ctPoO4</name>
    <dbReference type="NCBI Taxonomy" id="2827685"/>
    <lineage>
        <taxon>Viruses</taxon>
        <taxon>Duplodnaviria</taxon>
        <taxon>Heunggongvirae</taxon>
        <taxon>Uroviricota</taxon>
        <taxon>Caudoviricetes</taxon>
    </lineage>
</organism>
<sequence length="73" mass="8273">MTIRDLAHLLLTAPDLDRDVKISTGGYKSHITRVEFIENGEFLIGSNGYNMDKVTVTTEIEVKSPYDEEPKIF</sequence>
<name>A0A8S5SM37_9CAUD</name>
<evidence type="ECO:0000313" key="1">
    <source>
        <dbReference type="EMBL" id="DAF52132.1"/>
    </source>
</evidence>
<accession>A0A8S5SM37</accession>
<reference evidence="1" key="1">
    <citation type="journal article" date="2021" name="Proc. Natl. Acad. Sci. U.S.A.">
        <title>A Catalog of Tens of Thousands of Viruses from Human Metagenomes Reveals Hidden Associations with Chronic Diseases.</title>
        <authorList>
            <person name="Tisza M.J."/>
            <person name="Buck C.B."/>
        </authorList>
    </citation>
    <scope>NUCLEOTIDE SEQUENCE</scope>
    <source>
        <strain evidence="1">CtPoO4</strain>
    </source>
</reference>
<protein>
    <submittedName>
        <fullName evidence="1">Uncharacterized protein</fullName>
    </submittedName>
</protein>